<name>A0A1H9G7X5_9GAMM</name>
<feature type="domain" description="Pyrroloquinoline quinone-dependent pyranose dehydrogenase beta-propeller" evidence="1">
    <location>
        <begin position="323"/>
        <end position="430"/>
    </location>
</feature>
<organism evidence="2 3">
    <name type="scientific">Rosenbergiella nectarea</name>
    <dbReference type="NCBI Taxonomy" id="988801"/>
    <lineage>
        <taxon>Bacteria</taxon>
        <taxon>Pseudomonadati</taxon>
        <taxon>Pseudomonadota</taxon>
        <taxon>Gammaproteobacteria</taxon>
        <taxon>Enterobacterales</taxon>
        <taxon>Erwiniaceae</taxon>
        <taxon>Rosenbergiella</taxon>
    </lineage>
</organism>
<dbReference type="InterPro" id="IPR011042">
    <property type="entry name" value="6-blade_b-propeller_TolB-like"/>
</dbReference>
<dbReference type="PROSITE" id="PS51257">
    <property type="entry name" value="PROKAR_LIPOPROTEIN"/>
    <property type="match status" value="1"/>
</dbReference>
<dbReference type="Gene3D" id="2.120.10.30">
    <property type="entry name" value="TolB, C-terminal domain"/>
    <property type="match status" value="1"/>
</dbReference>
<dbReference type="Proteomes" id="UP000242515">
    <property type="component" value="Unassembled WGS sequence"/>
</dbReference>
<dbReference type="EMBL" id="FOGC01000003">
    <property type="protein sequence ID" value="SEQ46174.1"/>
    <property type="molecule type" value="Genomic_DNA"/>
</dbReference>
<dbReference type="InterPro" id="IPR011041">
    <property type="entry name" value="Quinoprot_gluc/sorb_DH_b-prop"/>
</dbReference>
<evidence type="ECO:0000313" key="3">
    <source>
        <dbReference type="Proteomes" id="UP000242515"/>
    </source>
</evidence>
<accession>A0A1H9G7X5</accession>
<dbReference type="RefSeq" id="WP_092673737.1">
    <property type="nucleotide sequence ID" value="NZ_FOGC01000003.1"/>
</dbReference>
<dbReference type="PANTHER" id="PTHR19328">
    <property type="entry name" value="HEDGEHOG-INTERACTING PROTEIN"/>
    <property type="match status" value="1"/>
</dbReference>
<feature type="domain" description="Pyrroloquinoline quinone-dependent pyranose dehydrogenase beta-propeller" evidence="1">
    <location>
        <begin position="64"/>
        <end position="281"/>
    </location>
</feature>
<sequence length="434" mass="46866">MINRQFSALLLCTLLAGCDNSDSTTVAEQIGPHPKLDKPSAFLLPPISVPSKVDWAQGQTPRPAAGLKIESIAQGLAHPRMVYQLPNNDILVAESNAPSSEAVTTPKQLISGLVKKDSGKGGKGGNRITLLRKDAQGHWQQYPFIQNLNSPFGMVLIGQSLYIADADALLVFPYQPGDLKIDSARGKRLADLPSTINHHWTKSLTASPEGKHLYVGVGSNSNITENGLEAEYRRAAILEVDPHSGASRIYADGLRNPTGVAFDPTTKKLWTIVNERDEIGANLVPDYLTQVKEGAFYGWPYSYYGQHVDRRVQPPAPDKVASAVAPDYALSSHVAPLGMQFAQGSRLPGFASEGLFISEHGSWNRKPLNGYRVSYVQFSQGKPVGQPKTVVDGFVSDDQQTIFGAPVGLTLDNQGALIIADDVGNHVWRVSAAP</sequence>
<evidence type="ECO:0000313" key="2">
    <source>
        <dbReference type="EMBL" id="SEQ46174.1"/>
    </source>
</evidence>
<reference evidence="3" key="1">
    <citation type="submission" date="2016-10" db="EMBL/GenBank/DDBJ databases">
        <authorList>
            <person name="Varghese N."/>
            <person name="Submissions S."/>
        </authorList>
    </citation>
    <scope>NUCLEOTIDE SEQUENCE [LARGE SCALE GENOMIC DNA]</scope>
    <source>
        <strain evidence="3">8N4</strain>
    </source>
</reference>
<dbReference type="STRING" id="988801.SAMN05216522_103106"/>
<dbReference type="OrthoDB" id="9770043at2"/>
<gene>
    <name evidence="2" type="ORF">SAMN05216522_103106</name>
</gene>
<dbReference type="PANTHER" id="PTHR19328:SF55">
    <property type="entry name" value="BLR6566 PROTEIN"/>
    <property type="match status" value="1"/>
</dbReference>
<dbReference type="Pfam" id="PF22807">
    <property type="entry name" value="TrAA12"/>
    <property type="match status" value="2"/>
</dbReference>
<protein>
    <submittedName>
        <fullName evidence="2">Glucose/arabinose dehydrogenase, beta-propeller fold</fullName>
    </submittedName>
</protein>
<dbReference type="InterPro" id="IPR054539">
    <property type="entry name" value="Beta-prop_PDH"/>
</dbReference>
<proteinExistence type="predicted"/>
<dbReference type="AlphaFoldDB" id="A0A1H9G7X5"/>
<dbReference type="SUPFAM" id="SSF50952">
    <property type="entry name" value="Soluble quinoprotein glucose dehydrogenase"/>
    <property type="match status" value="1"/>
</dbReference>
<keyword evidence="3" id="KW-1185">Reference proteome</keyword>
<evidence type="ECO:0000259" key="1">
    <source>
        <dbReference type="Pfam" id="PF22807"/>
    </source>
</evidence>